<dbReference type="Pfam" id="PF01739">
    <property type="entry name" value="CheR"/>
    <property type="match status" value="1"/>
</dbReference>
<sequence length="275" mass="32733">MHINSDDFNDLTAFIYKKSGIKFETKKMYFINKRVARRLEEMHMDDLRDYLRYLKFKDDGTEMQELMNLLTVNETYFFREFNTLETFAEHCLQEITEAKIKRGDRSLRIWSAGCSTGEEPYTLAIIIREMLDNVDDWDVQIHAGDIDEVVLDKAETAMYDDRSIKDVPDAYLRKYFEVVRGRYLPVRQVRDMVTFEHLNLMDRMSMRTKRNYDFVFCRNVLIYFDDISRKQVVDHFYISLNQGGYIFLGHSESVGRITTAFKVKRFGSNVVYFKG</sequence>
<dbReference type="InterPro" id="IPR000780">
    <property type="entry name" value="CheR_MeTrfase"/>
</dbReference>
<name>D4H5N1_DENA2</name>
<dbReference type="SUPFAM" id="SSF47757">
    <property type="entry name" value="Chemotaxis receptor methyltransferase CheR, N-terminal domain"/>
    <property type="match status" value="1"/>
</dbReference>
<dbReference type="InterPro" id="IPR050903">
    <property type="entry name" value="Bact_Chemotaxis_MeTrfase"/>
</dbReference>
<dbReference type="PaxDb" id="522772-Dacet_2718"/>
<dbReference type="EMBL" id="CP001968">
    <property type="protein sequence ID" value="ADD69472.1"/>
    <property type="molecule type" value="Genomic_DNA"/>
</dbReference>
<dbReference type="PRINTS" id="PR00996">
    <property type="entry name" value="CHERMTFRASE"/>
</dbReference>
<dbReference type="GO" id="GO:0008983">
    <property type="term" value="F:protein-glutamate O-methyltransferase activity"/>
    <property type="evidence" value="ECO:0007669"/>
    <property type="project" value="UniProtKB-EC"/>
</dbReference>
<dbReference type="HOGENOM" id="CLU_025854_0_1_0"/>
<accession>D4H5N1</accession>
<evidence type="ECO:0000256" key="1">
    <source>
        <dbReference type="ARBA" id="ARBA00001541"/>
    </source>
</evidence>
<evidence type="ECO:0000256" key="5">
    <source>
        <dbReference type="ARBA" id="ARBA00022691"/>
    </source>
</evidence>
<keyword evidence="8" id="KW-1185">Reference proteome</keyword>
<dbReference type="SMART" id="SM00138">
    <property type="entry name" value="MeTrc"/>
    <property type="match status" value="1"/>
</dbReference>
<proteinExistence type="predicted"/>
<comment type="catalytic activity">
    <reaction evidence="1">
        <text>L-glutamyl-[protein] + S-adenosyl-L-methionine = [protein]-L-glutamate 5-O-methyl ester + S-adenosyl-L-homocysteine</text>
        <dbReference type="Rhea" id="RHEA:24452"/>
        <dbReference type="Rhea" id="RHEA-COMP:10208"/>
        <dbReference type="Rhea" id="RHEA-COMP:10311"/>
        <dbReference type="ChEBI" id="CHEBI:29973"/>
        <dbReference type="ChEBI" id="CHEBI:57856"/>
        <dbReference type="ChEBI" id="CHEBI:59789"/>
        <dbReference type="ChEBI" id="CHEBI:82795"/>
        <dbReference type="EC" id="2.1.1.80"/>
    </reaction>
</comment>
<dbReference type="GO" id="GO:0032259">
    <property type="term" value="P:methylation"/>
    <property type="evidence" value="ECO:0007669"/>
    <property type="project" value="UniProtKB-KW"/>
</dbReference>
<keyword evidence="3 7" id="KW-0489">Methyltransferase</keyword>
<dbReference type="PROSITE" id="PS50123">
    <property type="entry name" value="CHER"/>
    <property type="match status" value="1"/>
</dbReference>
<evidence type="ECO:0000256" key="2">
    <source>
        <dbReference type="ARBA" id="ARBA00012534"/>
    </source>
</evidence>
<keyword evidence="4 7" id="KW-0808">Transferase</keyword>
<dbReference type="eggNOG" id="COG1352">
    <property type="taxonomic scope" value="Bacteria"/>
</dbReference>
<dbReference type="RefSeq" id="WP_013011965.1">
    <property type="nucleotide sequence ID" value="NC_013943.1"/>
</dbReference>
<reference evidence="7 8" key="1">
    <citation type="journal article" date="2010" name="Stand. Genomic Sci.">
        <title>Complete genome sequence of Denitrovibrio acetiphilus type strain (N2460).</title>
        <authorList>
            <person name="Kiss H."/>
            <person name="Lang E."/>
            <person name="Lapidus A."/>
            <person name="Copeland A."/>
            <person name="Nolan M."/>
            <person name="Glavina Del Rio T."/>
            <person name="Chen F."/>
            <person name="Lucas S."/>
            <person name="Tice H."/>
            <person name="Cheng J.F."/>
            <person name="Han C."/>
            <person name="Goodwin L."/>
            <person name="Pitluck S."/>
            <person name="Liolios K."/>
            <person name="Pati A."/>
            <person name="Ivanova N."/>
            <person name="Mavromatis K."/>
            <person name="Chen A."/>
            <person name="Palaniappan K."/>
            <person name="Land M."/>
            <person name="Hauser L."/>
            <person name="Chang Y.J."/>
            <person name="Jeffries C.D."/>
            <person name="Detter J.C."/>
            <person name="Brettin T."/>
            <person name="Spring S."/>
            <person name="Rohde M."/>
            <person name="Goker M."/>
            <person name="Woyke T."/>
            <person name="Bristow J."/>
            <person name="Eisen J.A."/>
            <person name="Markowitz V."/>
            <person name="Hugenholtz P."/>
            <person name="Kyrpides N.C."/>
            <person name="Klenk H.P."/>
        </authorList>
    </citation>
    <scope>NUCLEOTIDE SEQUENCE [LARGE SCALE GENOMIC DNA]</scope>
    <source>
        <strain evidence="8">DSM 12809 / NBRC 114555 / N2460</strain>
    </source>
</reference>
<dbReference type="PANTHER" id="PTHR24422:SF10">
    <property type="entry name" value="CHEMOTAXIS PROTEIN METHYLTRANSFERASE 2"/>
    <property type="match status" value="1"/>
</dbReference>
<evidence type="ECO:0000256" key="4">
    <source>
        <dbReference type="ARBA" id="ARBA00022679"/>
    </source>
</evidence>
<dbReference type="Gene3D" id="3.40.50.150">
    <property type="entry name" value="Vaccinia Virus protein VP39"/>
    <property type="match status" value="1"/>
</dbReference>
<dbReference type="InterPro" id="IPR036804">
    <property type="entry name" value="CheR_N_sf"/>
</dbReference>
<evidence type="ECO:0000313" key="8">
    <source>
        <dbReference type="Proteomes" id="UP000002012"/>
    </source>
</evidence>
<gene>
    <name evidence="7" type="ordered locus">Dacet_2718</name>
</gene>
<evidence type="ECO:0000256" key="3">
    <source>
        <dbReference type="ARBA" id="ARBA00022603"/>
    </source>
</evidence>
<dbReference type="InterPro" id="IPR029063">
    <property type="entry name" value="SAM-dependent_MTases_sf"/>
</dbReference>
<dbReference type="PANTHER" id="PTHR24422">
    <property type="entry name" value="CHEMOTAXIS PROTEIN METHYLTRANSFERASE"/>
    <property type="match status" value="1"/>
</dbReference>
<dbReference type="InterPro" id="IPR022641">
    <property type="entry name" value="CheR_N"/>
</dbReference>
<dbReference type="Pfam" id="PF03705">
    <property type="entry name" value="CheR_N"/>
    <property type="match status" value="1"/>
</dbReference>
<evidence type="ECO:0000259" key="6">
    <source>
        <dbReference type="PROSITE" id="PS50123"/>
    </source>
</evidence>
<organism evidence="7 8">
    <name type="scientific">Denitrovibrio acetiphilus (strain DSM 12809 / NBRC 114555 / N2460)</name>
    <dbReference type="NCBI Taxonomy" id="522772"/>
    <lineage>
        <taxon>Bacteria</taxon>
        <taxon>Pseudomonadati</taxon>
        <taxon>Deferribacterota</taxon>
        <taxon>Deferribacteres</taxon>
        <taxon>Deferribacterales</taxon>
        <taxon>Geovibrionaceae</taxon>
        <taxon>Denitrovibrio</taxon>
    </lineage>
</organism>
<dbReference type="SUPFAM" id="SSF53335">
    <property type="entry name" value="S-adenosyl-L-methionine-dependent methyltransferases"/>
    <property type="match status" value="1"/>
</dbReference>
<dbReference type="InterPro" id="IPR022642">
    <property type="entry name" value="CheR_C"/>
</dbReference>
<dbReference type="Gene3D" id="1.10.155.10">
    <property type="entry name" value="Chemotaxis receptor methyltransferase CheR, N-terminal domain"/>
    <property type="match status" value="1"/>
</dbReference>
<dbReference type="InterPro" id="IPR026024">
    <property type="entry name" value="Chemotaxis_MeTrfase_CheR"/>
</dbReference>
<keyword evidence="5" id="KW-0949">S-adenosyl-L-methionine</keyword>
<feature type="domain" description="CheR-type methyltransferase" evidence="6">
    <location>
        <begin position="1"/>
        <end position="275"/>
    </location>
</feature>
<dbReference type="STRING" id="522772.Dacet_2718"/>
<dbReference type="EC" id="2.1.1.80" evidence="2"/>
<dbReference type="AlphaFoldDB" id="D4H5N1"/>
<dbReference type="KEGG" id="dap:Dacet_2718"/>
<dbReference type="InParanoid" id="D4H5N1"/>
<protein>
    <recommendedName>
        <fullName evidence="2">protein-glutamate O-methyltransferase</fullName>
        <ecNumber evidence="2">2.1.1.80</ecNumber>
    </recommendedName>
</protein>
<dbReference type="PIRSF" id="PIRSF000410">
    <property type="entry name" value="CheR"/>
    <property type="match status" value="1"/>
</dbReference>
<dbReference type="Proteomes" id="UP000002012">
    <property type="component" value="Chromosome"/>
</dbReference>
<evidence type="ECO:0000313" key="7">
    <source>
        <dbReference type="EMBL" id="ADD69472.1"/>
    </source>
</evidence>